<evidence type="ECO:0000313" key="3">
    <source>
        <dbReference type="Proteomes" id="UP000238274"/>
    </source>
</evidence>
<comment type="caution">
    <text evidence="2">The sequence shown here is derived from an EMBL/GenBank/DDBJ whole genome shotgun (WGS) entry which is preliminary data.</text>
</comment>
<dbReference type="Proteomes" id="UP000238274">
    <property type="component" value="Unassembled WGS sequence"/>
</dbReference>
<dbReference type="SUPFAM" id="SSF55729">
    <property type="entry name" value="Acyl-CoA N-acyltransferases (Nat)"/>
    <property type="match status" value="1"/>
</dbReference>
<evidence type="ECO:0000256" key="1">
    <source>
        <dbReference type="SAM" id="Phobius"/>
    </source>
</evidence>
<organism evidence="2 3">
    <name type="scientific">Puccinia striiformis</name>
    <dbReference type="NCBI Taxonomy" id="27350"/>
    <lineage>
        <taxon>Eukaryota</taxon>
        <taxon>Fungi</taxon>
        <taxon>Dikarya</taxon>
        <taxon>Basidiomycota</taxon>
        <taxon>Pucciniomycotina</taxon>
        <taxon>Pucciniomycetes</taxon>
        <taxon>Pucciniales</taxon>
        <taxon>Pucciniaceae</taxon>
        <taxon>Puccinia</taxon>
    </lineage>
</organism>
<dbReference type="OrthoDB" id="2564232at2759"/>
<proteinExistence type="predicted"/>
<keyword evidence="1" id="KW-0472">Membrane</keyword>
<keyword evidence="1" id="KW-0812">Transmembrane</keyword>
<gene>
    <name evidence="2" type="ORF">PSHT_04498</name>
</gene>
<dbReference type="EMBL" id="PKSM01000046">
    <property type="protein sequence ID" value="POW19589.1"/>
    <property type="molecule type" value="Genomic_DNA"/>
</dbReference>
<evidence type="ECO:0000313" key="2">
    <source>
        <dbReference type="EMBL" id="POW19589.1"/>
    </source>
</evidence>
<feature type="transmembrane region" description="Helical" evidence="1">
    <location>
        <begin position="77"/>
        <end position="99"/>
    </location>
</feature>
<evidence type="ECO:0008006" key="4">
    <source>
        <dbReference type="Google" id="ProtNLM"/>
    </source>
</evidence>
<sequence length="301" mass="34434">MAALPSAKIRVYSHRTDHKYLNYLIGSSILSKTAAANQSLFWSNPLVYLWTIGYTLYIAYSHHFITNNTQQQQQLSFLSTFLIKFPLLFAPSLILLVLLNRANRTYFHSILVDTLSRQDLRDPANYYNGRHRSGSQLSSTIWVLDYDGRQLGFVGIDLNLEGYEHLMGEGEERRTILIRHLVSAPDFRTAGIDQELLEHVQRLVFGADSSILRIAIPIRQPIDSSLQEALVNLGFNPLRIATIFCHHTPLYHHFGTNYLLSSDGRIALKNGPNRSGFSIVNLRKPQRLEQKTYKISLVLFF</sequence>
<name>A0A2S4WCX2_9BASI</name>
<dbReference type="VEuPathDB" id="FungiDB:PSHT_04498"/>
<reference evidence="2 3" key="1">
    <citation type="submission" date="2017-12" db="EMBL/GenBank/DDBJ databases">
        <title>Gene loss provides genomic basis for host adaptation in cereal stripe rust fungi.</title>
        <authorList>
            <person name="Xia C."/>
        </authorList>
    </citation>
    <scope>NUCLEOTIDE SEQUENCE [LARGE SCALE GENOMIC DNA]</scope>
    <source>
        <strain evidence="2 3">93TX-2</strain>
    </source>
</reference>
<protein>
    <recommendedName>
        <fullName evidence="4">N-acetyltransferase domain-containing protein</fullName>
    </recommendedName>
</protein>
<keyword evidence="3" id="KW-1185">Reference proteome</keyword>
<reference evidence="3" key="3">
    <citation type="journal article" date="2018" name="Mol. Plant Microbe Interact.">
        <title>Genome sequence resources for the wheat stripe rust pathogen (Puccinia striiformis f. sp. tritici) and the barley stripe rust pathogen (Puccinia striiformis f. sp. hordei).</title>
        <authorList>
            <person name="Xia C."/>
            <person name="Wang M."/>
            <person name="Yin C."/>
            <person name="Cornejo O.E."/>
            <person name="Hulbert S.H."/>
            <person name="Chen X."/>
        </authorList>
    </citation>
    <scope>NUCLEOTIDE SEQUENCE [LARGE SCALE GENOMIC DNA]</scope>
    <source>
        <strain evidence="3">93TX-2</strain>
    </source>
</reference>
<feature type="transmembrane region" description="Helical" evidence="1">
    <location>
        <begin position="47"/>
        <end position="65"/>
    </location>
</feature>
<dbReference type="AlphaFoldDB" id="A0A2S4WCX2"/>
<keyword evidence="1" id="KW-1133">Transmembrane helix</keyword>
<dbReference type="InterPro" id="IPR016181">
    <property type="entry name" value="Acyl_CoA_acyltransferase"/>
</dbReference>
<reference evidence="3" key="2">
    <citation type="journal article" date="2018" name="BMC Genomics">
        <title>Genomic insights into host adaptation between the wheat stripe rust pathogen (Puccinia striiformis f. sp. tritici) and the barley stripe rust pathogen (Puccinia striiformis f. sp. hordei).</title>
        <authorList>
            <person name="Xia C."/>
            <person name="Wang M."/>
            <person name="Yin C."/>
            <person name="Cornejo O.E."/>
            <person name="Hulbert S.H."/>
            <person name="Chen X."/>
        </authorList>
    </citation>
    <scope>NUCLEOTIDE SEQUENCE [LARGE SCALE GENOMIC DNA]</scope>
    <source>
        <strain evidence="3">93TX-2</strain>
    </source>
</reference>
<dbReference type="VEuPathDB" id="FungiDB:PSTT_13209"/>
<accession>A0A2S4WCX2</accession>
<feature type="transmembrane region" description="Helical" evidence="1">
    <location>
        <begin position="20"/>
        <end position="41"/>
    </location>
</feature>